<dbReference type="HOGENOM" id="CLU_1862915_0_0_11"/>
<dbReference type="RefSeq" id="WP_005456647.1">
    <property type="nucleotide sequence ID" value="NZ_CM001440.1"/>
</dbReference>
<evidence type="ECO:0000313" key="1">
    <source>
        <dbReference type="EMBL" id="EHR61452.1"/>
    </source>
</evidence>
<dbReference type="STRING" id="882082.SaccyDRAFT_2593"/>
<gene>
    <name evidence="1" type="ORF">SaccyDRAFT_2593</name>
</gene>
<evidence type="ECO:0008006" key="3">
    <source>
        <dbReference type="Google" id="ProtNLM"/>
    </source>
</evidence>
<dbReference type="Proteomes" id="UP000002791">
    <property type="component" value="Chromosome"/>
</dbReference>
<keyword evidence="2" id="KW-1185">Reference proteome</keyword>
<dbReference type="AlphaFoldDB" id="H5XF42"/>
<proteinExistence type="predicted"/>
<name>H5XF42_9PSEU</name>
<protein>
    <recommendedName>
        <fullName evidence="3">DUF1579 domain-containing protein</fullName>
    </recommendedName>
</protein>
<dbReference type="eggNOG" id="ENOG502ZS7I">
    <property type="taxonomic scope" value="Bacteria"/>
</dbReference>
<accession>H5XF42</accession>
<reference evidence="1 2" key="1">
    <citation type="submission" date="2011-11" db="EMBL/GenBank/DDBJ databases">
        <title>The Noncontiguous Finished sequence of Saccharomonospora cyanea NA-134.</title>
        <authorList>
            <consortium name="US DOE Joint Genome Institute"/>
            <person name="Lucas S."/>
            <person name="Han J."/>
            <person name="Lapidus A."/>
            <person name="Cheng J.-F."/>
            <person name="Goodwin L."/>
            <person name="Pitluck S."/>
            <person name="Peters L."/>
            <person name="Ovchinnikova G."/>
            <person name="Lu M."/>
            <person name="Detter J.C."/>
            <person name="Han C."/>
            <person name="Tapia R."/>
            <person name="Land M."/>
            <person name="Hauser L."/>
            <person name="Kyrpides N."/>
            <person name="Ivanova N."/>
            <person name="Pagani I."/>
            <person name="Brambilla E.-M."/>
            <person name="Klenk H.-P."/>
            <person name="Woyke T."/>
        </authorList>
    </citation>
    <scope>NUCLEOTIDE SEQUENCE [LARGE SCALE GENOMIC DNA]</scope>
    <source>
        <strain evidence="1 2">NA-134</strain>
    </source>
</reference>
<sequence length="135" mass="15009">MTTIRDLDRLTGTWTVTGGATGTVTYTWLDGGHFLVQHIDLHQNGQHVTGIEIIGHHRPFGAEQADPDVTSRFYGRDGETLDYVYDIDGDTLTIWGGHRGSPARYRADFDAEGTTLSGEWVWPGGSYRATQTRVR</sequence>
<dbReference type="OrthoDB" id="8481162at2"/>
<organism evidence="1 2">
    <name type="scientific">Saccharomonospora cyanea NA-134</name>
    <dbReference type="NCBI Taxonomy" id="882082"/>
    <lineage>
        <taxon>Bacteria</taxon>
        <taxon>Bacillati</taxon>
        <taxon>Actinomycetota</taxon>
        <taxon>Actinomycetes</taxon>
        <taxon>Pseudonocardiales</taxon>
        <taxon>Pseudonocardiaceae</taxon>
        <taxon>Saccharomonospora</taxon>
    </lineage>
</organism>
<dbReference type="EMBL" id="CM001440">
    <property type="protein sequence ID" value="EHR61452.1"/>
    <property type="molecule type" value="Genomic_DNA"/>
</dbReference>
<evidence type="ECO:0000313" key="2">
    <source>
        <dbReference type="Proteomes" id="UP000002791"/>
    </source>
</evidence>